<feature type="domain" description="Pre-mRNA polyadenylation factor Fip1" evidence="6">
    <location>
        <begin position="173"/>
        <end position="214"/>
    </location>
</feature>
<evidence type="ECO:0000256" key="3">
    <source>
        <dbReference type="ARBA" id="ARBA00022664"/>
    </source>
</evidence>
<keyword evidence="3" id="KW-0507">mRNA processing</keyword>
<reference evidence="9" key="3">
    <citation type="journal article" date="2020" name="Plant Biotechnol. J.">
        <title>The pomegranate (Punica granatum L.) draft genome dissects genetic divergence between soft- and hard-seeded cultivars.</title>
        <authorList>
            <person name="Luo X."/>
            <person name="Li H."/>
            <person name="Wu Z."/>
            <person name="Yao W."/>
            <person name="Zhao P."/>
            <person name="Cao D."/>
            <person name="Yu H."/>
            <person name="Li K."/>
            <person name="Poudel K."/>
            <person name="Zhao D."/>
            <person name="Zhang F."/>
            <person name="Xia X."/>
            <person name="Chen L."/>
            <person name="Wang Q."/>
            <person name="Jing D."/>
            <person name="Cao S."/>
        </authorList>
    </citation>
    <scope>NUCLEOTIDE SEQUENCE [LARGE SCALE GENOMIC DNA]</scope>
</reference>
<comment type="subcellular location">
    <subcellularLocation>
        <location evidence="1">Nucleus</location>
    </subcellularLocation>
</comment>
<accession>A0A218WE16</accession>
<reference evidence="10" key="4">
    <citation type="submission" date="2025-04" db="UniProtKB">
        <authorList>
            <consortium name="RefSeq"/>
        </authorList>
    </citation>
    <scope>IDENTIFICATION</scope>
    <source>
        <tissue evidence="10">Leaf</tissue>
    </source>
</reference>
<dbReference type="RefSeq" id="XP_031376671.1">
    <property type="nucleotide sequence ID" value="XM_031520811.1"/>
</dbReference>
<comment type="similarity">
    <text evidence="2">Belongs to the FIP1 family.</text>
</comment>
<sequence length="1105" mass="125165">MDVIEDDDFGELYADVELQVSSAIGAATALEQTPPTSAAGPPASGAKSSVSSPGESPRSNDDDDDCESEDDLNIVLNDEDCKVVPRNGAGGGSADGENGADGDDYDAFKRPSGLAFPSSLNTTGSDGVPLEDNGDDYNKNISQTSRFRAPVRSFGPQNGYNFTLPRHRSIFHVNIDAFKVKPWRYPGADITDYFNFGLDEESWKAYCNSVEQLRHRTSFGTRIPVVEALNPIKVCERGIYHEKYVQVETADGVAQTLEQCIISHSKELADREANELMEEKGQPIEVQNSVGERQPSIVLRHARTFDSDVVIEIPLQIFPEEPSCSGQNDVEWQQGNTLETSGQMGVHIDKNEVSADFLEDKTKRSKDLCSPVRCTGHINVVKVDSIDHDMEKLSDVACHSHINIQTSEGNVETLKSVTINGGVYGSPCVENPCLVENEASMVERTRLTLSSSLFESDSEVSKDGLSDDVGSDHIHLIRSPLCDKSDYSVESHRKPARVRNYPREKAMNQEEDYRDRRHTYSSKWKTYGVSDGVASPTSDYGTLSDSDYRQIDCKRWSERQHFIDRYNEELSSYYSTKRESGVEMLTDKRVRNVYEGFSYSKCDAILRDEMYPRFRRHLNEREINGGTRYSMDRKDQERGYTRTCRKYADDRDSLSSRDRKVLHYLPHASIRTHSPSGIDSEEIRLKSRNNKHDHFLGHEYDNDIMQDKYGTHYRDRDQGSLDRSYRRGLSASTEVNYFRKREGYRGGSPLVGDGSWDMDFEDEYQGFVDWGSFSSERGRDPQIVEMRRDLKSSIDDSYDSQSIRRYGRKKRQCFGDERSDPGLFGFGPRYAAFPTSRGYCGRTRSNVKSKFQHLTEDESSSRNQHDELELEEASSFNSRISRHATDQLKNFMNGGIFDNGMAAKQGLDKMMREESDACHVNRGFIDKVMSEKTVSCSKGSVDLYVSEEKSPRRSGKVICNANEDSKVGKRKEKATKLESVKTEVNQDDDGKWIDKFPIYEKNGHLKEIEEGQIEGEDPIANHGLVSKQLFDPEKTPKISEGSDGFDEKRLLDTLAKMERRRERFKELVTQSKAPEGKSKDQVDSKVETAGARAERPARKRRWGRL</sequence>
<feature type="compositionally biased region" description="Acidic residues" evidence="5">
    <location>
        <begin position="61"/>
        <end position="72"/>
    </location>
</feature>
<keyword evidence="4" id="KW-0539">Nucleus</keyword>
<evidence type="ECO:0000313" key="7">
    <source>
        <dbReference type="EMBL" id="OWM71104.1"/>
    </source>
</evidence>
<reference evidence="7" key="2">
    <citation type="submission" date="2017-06" db="EMBL/GenBank/DDBJ databases">
        <title>The pomegranate genome and the genomics of punicalagin biosynthesis.</title>
        <authorList>
            <person name="Xu C."/>
        </authorList>
    </citation>
    <scope>NUCLEOTIDE SEQUENCE [LARGE SCALE GENOMIC DNA]</scope>
    <source>
        <tissue evidence="7">Fresh leaf</tissue>
    </source>
</reference>
<evidence type="ECO:0000259" key="6">
    <source>
        <dbReference type="Pfam" id="PF05182"/>
    </source>
</evidence>
<keyword evidence="9" id="KW-1185">Reference proteome</keyword>
<dbReference type="GeneID" id="116192296"/>
<dbReference type="Pfam" id="PF05182">
    <property type="entry name" value="Fip1"/>
    <property type="match status" value="1"/>
</dbReference>
<gene>
    <name evidence="10" type="primary">LOC116192296</name>
    <name evidence="7" type="ORF">CDL15_Pgr011231</name>
</gene>
<dbReference type="EMBL" id="MTKT01004486">
    <property type="protein sequence ID" value="OWM71104.1"/>
    <property type="molecule type" value="Genomic_DNA"/>
</dbReference>
<dbReference type="Proteomes" id="UP000197138">
    <property type="component" value="Unassembled WGS sequence"/>
</dbReference>
<evidence type="ECO:0000313" key="10">
    <source>
        <dbReference type="RefSeq" id="XP_031376671.1"/>
    </source>
</evidence>
<dbReference type="GO" id="GO:0005634">
    <property type="term" value="C:nucleus"/>
    <property type="evidence" value="ECO:0007669"/>
    <property type="project" value="UniProtKB-SubCell"/>
</dbReference>
<feature type="region of interest" description="Disordered" evidence="5">
    <location>
        <begin position="27"/>
        <end position="105"/>
    </location>
</feature>
<proteinExistence type="inferred from homology"/>
<evidence type="ECO:0000313" key="8">
    <source>
        <dbReference type="Proteomes" id="UP000197138"/>
    </source>
</evidence>
<feature type="compositionally biased region" description="Basic and acidic residues" evidence="5">
    <location>
        <begin position="1074"/>
        <end position="1096"/>
    </location>
</feature>
<evidence type="ECO:0000256" key="5">
    <source>
        <dbReference type="SAM" id="MobiDB-lite"/>
    </source>
</evidence>
<dbReference type="InterPro" id="IPR007854">
    <property type="entry name" value="Fip1_dom"/>
</dbReference>
<feature type="compositionally biased region" description="Low complexity" evidence="5">
    <location>
        <begin position="34"/>
        <end position="57"/>
    </location>
</feature>
<dbReference type="Proteomes" id="UP000515151">
    <property type="component" value="Chromosome 1"/>
</dbReference>
<evidence type="ECO:0000256" key="2">
    <source>
        <dbReference type="ARBA" id="ARBA00007459"/>
    </source>
</evidence>
<evidence type="ECO:0000313" key="9">
    <source>
        <dbReference type="Proteomes" id="UP000515151"/>
    </source>
</evidence>
<dbReference type="InterPro" id="IPR044976">
    <property type="entry name" value="FIPS5/FIPS3-like"/>
</dbReference>
<name>A0A218WE16_PUNGR</name>
<reference evidence="8" key="1">
    <citation type="journal article" date="2017" name="Plant J.">
        <title>The pomegranate (Punica granatum L.) genome and the genomics of punicalagin biosynthesis.</title>
        <authorList>
            <person name="Qin G."/>
            <person name="Xu C."/>
            <person name="Ming R."/>
            <person name="Tang H."/>
            <person name="Guyot R."/>
            <person name="Kramer E.M."/>
            <person name="Hu Y."/>
            <person name="Yi X."/>
            <person name="Qi Y."/>
            <person name="Xu X."/>
            <person name="Gao Z."/>
            <person name="Pan H."/>
            <person name="Jian J."/>
            <person name="Tian Y."/>
            <person name="Yue Z."/>
            <person name="Xu Y."/>
        </authorList>
    </citation>
    <scope>NUCLEOTIDE SEQUENCE [LARGE SCALE GENOMIC DNA]</scope>
    <source>
        <strain evidence="8">cv. Dabenzi</strain>
    </source>
</reference>
<feature type="region of interest" description="Disordered" evidence="5">
    <location>
        <begin position="853"/>
        <end position="875"/>
    </location>
</feature>
<dbReference type="AlphaFoldDB" id="A0A218WE16"/>
<organism evidence="7 8">
    <name type="scientific">Punica granatum</name>
    <name type="common">Pomegranate</name>
    <dbReference type="NCBI Taxonomy" id="22663"/>
    <lineage>
        <taxon>Eukaryota</taxon>
        <taxon>Viridiplantae</taxon>
        <taxon>Streptophyta</taxon>
        <taxon>Embryophyta</taxon>
        <taxon>Tracheophyta</taxon>
        <taxon>Spermatophyta</taxon>
        <taxon>Magnoliopsida</taxon>
        <taxon>eudicotyledons</taxon>
        <taxon>Gunneridae</taxon>
        <taxon>Pentapetalae</taxon>
        <taxon>rosids</taxon>
        <taxon>malvids</taxon>
        <taxon>Myrtales</taxon>
        <taxon>Lythraceae</taxon>
        <taxon>Punica</taxon>
    </lineage>
</organism>
<dbReference type="OrthoDB" id="1917198at2759"/>
<evidence type="ECO:0000256" key="1">
    <source>
        <dbReference type="ARBA" id="ARBA00004123"/>
    </source>
</evidence>
<feature type="compositionally biased region" description="Basic and acidic residues" evidence="5">
    <location>
        <begin position="853"/>
        <end position="867"/>
    </location>
</feature>
<dbReference type="PANTHER" id="PTHR36884:SF4">
    <property type="entry name" value="FIP1[III]-LIKE PROTEIN"/>
    <property type="match status" value="1"/>
</dbReference>
<feature type="region of interest" description="Disordered" evidence="5">
    <location>
        <begin position="1062"/>
        <end position="1105"/>
    </location>
</feature>
<dbReference type="GO" id="GO:0006397">
    <property type="term" value="P:mRNA processing"/>
    <property type="evidence" value="ECO:0007669"/>
    <property type="project" value="UniProtKB-KW"/>
</dbReference>
<evidence type="ECO:0000256" key="4">
    <source>
        <dbReference type="ARBA" id="ARBA00023242"/>
    </source>
</evidence>
<dbReference type="PANTHER" id="PTHR36884">
    <property type="entry name" value="FIP1[III]-LIKE PROTEIN"/>
    <property type="match status" value="1"/>
</dbReference>
<protein>
    <submittedName>
        <fullName evidence="10">FIP1[V]-like protein</fullName>
    </submittedName>
</protein>